<evidence type="ECO:0000256" key="3">
    <source>
        <dbReference type="ARBA" id="ARBA00006958"/>
    </source>
</evidence>
<feature type="region of interest" description="Disordered" evidence="8">
    <location>
        <begin position="119"/>
        <end position="151"/>
    </location>
</feature>
<dbReference type="PANTHER" id="PTHR22930">
    <property type="match status" value="1"/>
</dbReference>
<keyword evidence="6" id="KW-0378">Hydrolase</keyword>
<dbReference type="PANTHER" id="PTHR22930:SF255">
    <property type="entry name" value="ELONGIN B"/>
    <property type="match status" value="1"/>
</dbReference>
<reference evidence="10" key="1">
    <citation type="submission" date="2025-08" db="UniProtKB">
        <authorList>
            <consortium name="Ensembl"/>
        </authorList>
    </citation>
    <scope>IDENTIFICATION</scope>
</reference>
<evidence type="ECO:0000313" key="10">
    <source>
        <dbReference type="Ensembl" id="ENSCCRP00010056954.1"/>
    </source>
</evidence>
<dbReference type="InterPro" id="IPR045249">
    <property type="entry name" value="HARBI1-like"/>
</dbReference>
<dbReference type="GO" id="GO:0005634">
    <property type="term" value="C:nucleus"/>
    <property type="evidence" value="ECO:0007669"/>
    <property type="project" value="UniProtKB-SubCell"/>
</dbReference>
<keyword evidence="5" id="KW-0479">Metal-binding</keyword>
<keyword evidence="4" id="KW-0540">Nuclease</keyword>
<feature type="domain" description="DDE Tnp4" evidence="9">
    <location>
        <begin position="313"/>
        <end position="434"/>
    </location>
</feature>
<feature type="region of interest" description="Disordered" evidence="8">
    <location>
        <begin position="290"/>
        <end position="309"/>
    </location>
</feature>
<dbReference type="Ensembl" id="ENSCCRT00010062420.1">
    <property type="protein sequence ID" value="ENSCCRP00010056954.1"/>
    <property type="gene ID" value="ENSCCRG00010024140.1"/>
</dbReference>
<dbReference type="AlphaFoldDB" id="A0A8C1L4Q8"/>
<evidence type="ECO:0000256" key="1">
    <source>
        <dbReference type="ARBA" id="ARBA00001968"/>
    </source>
</evidence>
<evidence type="ECO:0000313" key="11">
    <source>
        <dbReference type="Proteomes" id="UP000694427"/>
    </source>
</evidence>
<dbReference type="InterPro" id="IPR027806">
    <property type="entry name" value="HARBI1_dom"/>
</dbReference>
<comment type="subcellular location">
    <subcellularLocation>
        <location evidence="2">Nucleus</location>
    </subcellularLocation>
</comment>
<proteinExistence type="inferred from homology"/>
<keyword evidence="11" id="KW-1185">Reference proteome</keyword>
<reference evidence="10" key="2">
    <citation type="submission" date="2025-09" db="UniProtKB">
        <authorList>
            <consortium name="Ensembl"/>
        </authorList>
    </citation>
    <scope>IDENTIFICATION</scope>
</reference>
<name>A0A8C1L4Q8_CYPCA</name>
<comment type="cofactor">
    <cofactor evidence="1">
        <name>a divalent metal cation</name>
        <dbReference type="ChEBI" id="CHEBI:60240"/>
    </cofactor>
</comment>
<evidence type="ECO:0000259" key="9">
    <source>
        <dbReference type="Pfam" id="PF13359"/>
    </source>
</evidence>
<dbReference type="GO" id="GO:0016787">
    <property type="term" value="F:hydrolase activity"/>
    <property type="evidence" value="ECO:0007669"/>
    <property type="project" value="UniProtKB-KW"/>
</dbReference>
<evidence type="ECO:0000256" key="7">
    <source>
        <dbReference type="ARBA" id="ARBA00023242"/>
    </source>
</evidence>
<organism evidence="10 11">
    <name type="scientific">Cyprinus carpio</name>
    <name type="common">Common carp</name>
    <dbReference type="NCBI Taxonomy" id="7962"/>
    <lineage>
        <taxon>Eukaryota</taxon>
        <taxon>Metazoa</taxon>
        <taxon>Chordata</taxon>
        <taxon>Craniata</taxon>
        <taxon>Vertebrata</taxon>
        <taxon>Euteleostomi</taxon>
        <taxon>Actinopterygii</taxon>
        <taxon>Neopterygii</taxon>
        <taxon>Teleostei</taxon>
        <taxon>Ostariophysi</taxon>
        <taxon>Cypriniformes</taxon>
        <taxon>Cyprinidae</taxon>
        <taxon>Cyprininae</taxon>
        <taxon>Cyprinus</taxon>
    </lineage>
</organism>
<evidence type="ECO:0000256" key="8">
    <source>
        <dbReference type="SAM" id="MobiDB-lite"/>
    </source>
</evidence>
<protein>
    <submittedName>
        <fullName evidence="10">Elongin B</fullName>
    </submittedName>
</protein>
<sequence>MTNLIENKLEEKKVIWVFIDSSQMDVETTQDQSQLLYVRMRSRSIHLAAEANGKRGSSVLKMEARRRIVAAAGRVIMDAVQAEWEPLSHWELDQRLDRAVEEMIEADLVAQVQEHAASVLKHASQQEDSSPADRDQTATLRASGSRSVQESALQRAHATEAMEANPTVQYVTNFLQSSNTGYSKNRLSGRARLSLSHTVLLSLTLLSKRISYRSVSSSFHLEKGNIHRIFFSFCEQVITQKDRLIQWPTGQEALQHLLPFSSWLSRSEGLEERGLPRVLGVLGHTRIPIRLPAGKPDSESDAPENEPHPDSWLNLELVCNDKGRFIYCHISKGSEKDRGSTLAERILQNPEMVPPGTCLIAGVGYPLTEQILTPFSAGRNPQENLFNRSVGSHLGRFNQAVADLKERFQKLRYLDMGNYDRAKAVVLTACILHNVFLDMGDVTKGLVESSTPEDVDEVNEDPAGVKMRETVVNLLYSTLEAAPQ</sequence>
<dbReference type="Proteomes" id="UP000694427">
    <property type="component" value="Unplaced"/>
</dbReference>
<evidence type="ECO:0000256" key="6">
    <source>
        <dbReference type="ARBA" id="ARBA00022801"/>
    </source>
</evidence>
<accession>A0A8C1L4Q8</accession>
<feature type="compositionally biased region" description="Polar residues" evidence="8">
    <location>
        <begin position="137"/>
        <end position="151"/>
    </location>
</feature>
<evidence type="ECO:0000256" key="2">
    <source>
        <dbReference type="ARBA" id="ARBA00004123"/>
    </source>
</evidence>
<keyword evidence="7" id="KW-0539">Nucleus</keyword>
<dbReference type="GO" id="GO:0004518">
    <property type="term" value="F:nuclease activity"/>
    <property type="evidence" value="ECO:0007669"/>
    <property type="project" value="UniProtKB-KW"/>
</dbReference>
<evidence type="ECO:0000256" key="5">
    <source>
        <dbReference type="ARBA" id="ARBA00022723"/>
    </source>
</evidence>
<evidence type="ECO:0000256" key="4">
    <source>
        <dbReference type="ARBA" id="ARBA00022722"/>
    </source>
</evidence>
<comment type="similarity">
    <text evidence="3">Belongs to the HARBI1 family.</text>
</comment>
<dbReference type="GO" id="GO:0046872">
    <property type="term" value="F:metal ion binding"/>
    <property type="evidence" value="ECO:0007669"/>
    <property type="project" value="UniProtKB-KW"/>
</dbReference>
<dbReference type="Pfam" id="PF13359">
    <property type="entry name" value="DDE_Tnp_4"/>
    <property type="match status" value="1"/>
</dbReference>